<dbReference type="RefSeq" id="WP_099134154.1">
    <property type="nucleotide sequence ID" value="NZ_CAWOAK010000001.1"/>
</dbReference>
<evidence type="ECO:0000313" key="4">
    <source>
        <dbReference type="Proteomes" id="UP000283568"/>
    </source>
</evidence>
<name>A0A2D0IJG7_9GAMM</name>
<dbReference type="EMBL" id="RAQI01000001">
    <property type="protein sequence ID" value="RKE93057.1"/>
    <property type="molecule type" value="Genomic_DNA"/>
</dbReference>
<comment type="caution">
    <text evidence="1">The sequence shown here is derived from an EMBL/GenBank/DDBJ whole genome shotgun (WGS) entry which is preliminary data.</text>
</comment>
<evidence type="ECO:0000313" key="3">
    <source>
        <dbReference type="Proteomes" id="UP000225605"/>
    </source>
</evidence>
<reference evidence="1 3" key="1">
    <citation type="journal article" date="2017" name="Nat. Microbiol.">
        <title>Natural product diversity associated with the nematode symbionts Photorhabdus and Xenorhabdus.</title>
        <authorList>
            <person name="Tobias N.J."/>
            <person name="Wolff H."/>
            <person name="Djahanschiri B."/>
            <person name="Grundmann F."/>
            <person name="Kronenwerth M."/>
            <person name="Shi Y.M."/>
            <person name="Simonyi S."/>
            <person name="Grun P."/>
            <person name="Shapiro-Ilan D."/>
            <person name="Pidot S.J."/>
            <person name="Stinear T.P."/>
            <person name="Ebersberger I."/>
            <person name="Bode H.B."/>
        </authorList>
    </citation>
    <scope>NUCLEOTIDE SEQUENCE [LARGE SCALE GENOMIC DNA]</scope>
    <source>
        <strain evidence="1 3">DSM 16337</strain>
    </source>
</reference>
<dbReference type="AlphaFoldDB" id="A0A2D0IJG7"/>
<gene>
    <name evidence="2" type="ORF">BDE27_0751</name>
    <name evidence="1" type="ORF">Xehl_04095</name>
</gene>
<dbReference type="Proteomes" id="UP000225605">
    <property type="component" value="Unassembled WGS sequence"/>
</dbReference>
<accession>A0A2D0IJG7</accession>
<reference evidence="2 4" key="2">
    <citation type="submission" date="2018-09" db="EMBL/GenBank/DDBJ databases">
        <title>Genomic Encyclopedia of Archaeal and Bacterial Type Strains, Phase II (KMG-II): from individual species to whole genera.</title>
        <authorList>
            <person name="Goeker M."/>
        </authorList>
    </citation>
    <scope>NUCLEOTIDE SEQUENCE [LARGE SCALE GENOMIC DNA]</scope>
    <source>
        <strain evidence="2 4">DSM 16337</strain>
    </source>
</reference>
<organism evidence="1 3">
    <name type="scientific">Xenorhabdus ehlersii</name>
    <dbReference type="NCBI Taxonomy" id="290111"/>
    <lineage>
        <taxon>Bacteria</taxon>
        <taxon>Pseudomonadati</taxon>
        <taxon>Pseudomonadota</taxon>
        <taxon>Gammaproteobacteria</taxon>
        <taxon>Enterobacterales</taxon>
        <taxon>Morganellaceae</taxon>
        <taxon>Xenorhabdus</taxon>
    </lineage>
</organism>
<sequence>MAGAAVGSVVPGVGTVGGAIVGGLAGRIGGGVVEQAAGAEAGRRAAGSSFIRDLFTRPPVPESGSHYCGDTGCNYC</sequence>
<dbReference type="EMBL" id="NIBT01000094">
    <property type="protein sequence ID" value="PHM21893.1"/>
    <property type="molecule type" value="Genomic_DNA"/>
</dbReference>
<keyword evidence="4" id="KW-1185">Reference proteome</keyword>
<protein>
    <submittedName>
        <fullName evidence="1">Uncharacterized protein</fullName>
    </submittedName>
</protein>
<dbReference type="Proteomes" id="UP000283568">
    <property type="component" value="Unassembled WGS sequence"/>
</dbReference>
<evidence type="ECO:0000313" key="2">
    <source>
        <dbReference type="EMBL" id="RKE93057.1"/>
    </source>
</evidence>
<evidence type="ECO:0000313" key="1">
    <source>
        <dbReference type="EMBL" id="PHM21893.1"/>
    </source>
</evidence>
<proteinExistence type="predicted"/>